<keyword evidence="5" id="KW-0234">DNA repair</keyword>
<dbReference type="GO" id="GO:0005737">
    <property type="term" value="C:cytoplasm"/>
    <property type="evidence" value="ECO:0007669"/>
    <property type="project" value="TreeGrafter"/>
</dbReference>
<name>A0A839N2N5_9MICO</name>
<comment type="caution">
    <text evidence="8">The sequence shown here is derived from an EMBL/GenBank/DDBJ whole genome shotgun (WGS) entry which is preliminary data.</text>
</comment>
<sequence>MSSKEPTADPAEHNAFFPSPYSLGQYVPPRTDFDGANHERTRSTRRKVLLIGADERYLRVQGDRYFSTGNHPVETLLPALHLEAAGYDVEVATASGNLMKYELWAFPAQDDAVKDIHRRLLPKTENPKKLSDVIAEELGPDSDYAAVFVPGGHGAMINMADDPDIGTVLAWALENNRVVITLCHGPAALLAARNTDGNSLFAGYEVCAFPDTLDQGANVEIGYLPGQLTWLLAERLREQGVHVVNDDMSGAVHRDRLVLTGDSPLAANALGNLAVSVLAETETTGNGS</sequence>
<dbReference type="InterPro" id="IPR017283">
    <property type="entry name" value="HchA"/>
</dbReference>
<feature type="region of interest" description="Disordered" evidence="6">
    <location>
        <begin position="1"/>
        <end position="21"/>
    </location>
</feature>
<keyword evidence="2" id="KW-0227">DNA damage</keyword>
<feature type="compositionally biased region" description="Basic and acidic residues" evidence="6">
    <location>
        <begin position="1"/>
        <end position="12"/>
    </location>
</feature>
<dbReference type="GO" id="GO:0019172">
    <property type="term" value="F:glyoxalase III activity"/>
    <property type="evidence" value="ECO:0007669"/>
    <property type="project" value="UniProtKB-EC"/>
</dbReference>
<dbReference type="InterPro" id="IPR029062">
    <property type="entry name" value="Class_I_gatase-like"/>
</dbReference>
<evidence type="ECO:0000313" key="9">
    <source>
        <dbReference type="Proteomes" id="UP000559182"/>
    </source>
</evidence>
<dbReference type="GO" id="GO:0006281">
    <property type="term" value="P:DNA repair"/>
    <property type="evidence" value="ECO:0007669"/>
    <property type="project" value="UniProtKB-KW"/>
</dbReference>
<dbReference type="SUPFAM" id="SSF52317">
    <property type="entry name" value="Class I glutamine amidotransferase-like"/>
    <property type="match status" value="1"/>
</dbReference>
<feature type="domain" description="DJ-1/PfpI" evidence="7">
    <location>
        <begin position="73"/>
        <end position="199"/>
    </location>
</feature>
<keyword evidence="4" id="KW-0346">Stress response</keyword>
<dbReference type="PANTHER" id="PTHR48094">
    <property type="entry name" value="PROTEIN/NUCLEIC ACID DEGLYCASE DJ-1-RELATED"/>
    <property type="match status" value="1"/>
</dbReference>
<dbReference type="InterPro" id="IPR002818">
    <property type="entry name" value="DJ-1/PfpI"/>
</dbReference>
<dbReference type="PIRSF" id="PIRSF037798">
    <property type="entry name" value="Chaperone_HchA"/>
    <property type="match status" value="1"/>
</dbReference>
<dbReference type="GO" id="GO:0036524">
    <property type="term" value="F:protein deglycase activity"/>
    <property type="evidence" value="ECO:0007669"/>
    <property type="project" value="InterPro"/>
</dbReference>
<evidence type="ECO:0000256" key="1">
    <source>
        <dbReference type="ARBA" id="ARBA00022490"/>
    </source>
</evidence>
<dbReference type="Gene3D" id="3.40.50.880">
    <property type="match status" value="1"/>
</dbReference>
<dbReference type="Pfam" id="PF01965">
    <property type="entry name" value="DJ-1_PfpI"/>
    <property type="match status" value="1"/>
</dbReference>
<keyword evidence="8" id="KW-0456">Lyase</keyword>
<evidence type="ECO:0000313" key="8">
    <source>
        <dbReference type="EMBL" id="MBB2892000.1"/>
    </source>
</evidence>
<dbReference type="NCBIfam" id="NF003168">
    <property type="entry name" value="PRK04155.1"/>
    <property type="match status" value="1"/>
</dbReference>
<keyword evidence="9" id="KW-1185">Reference proteome</keyword>
<organism evidence="8 9">
    <name type="scientific">Flexivirga oryzae</name>
    <dbReference type="NCBI Taxonomy" id="1794944"/>
    <lineage>
        <taxon>Bacteria</taxon>
        <taxon>Bacillati</taxon>
        <taxon>Actinomycetota</taxon>
        <taxon>Actinomycetes</taxon>
        <taxon>Micrococcales</taxon>
        <taxon>Dermacoccaceae</taxon>
        <taxon>Flexivirga</taxon>
    </lineage>
</organism>
<evidence type="ECO:0000259" key="7">
    <source>
        <dbReference type="Pfam" id="PF01965"/>
    </source>
</evidence>
<evidence type="ECO:0000256" key="5">
    <source>
        <dbReference type="ARBA" id="ARBA00023204"/>
    </source>
</evidence>
<dbReference type="PANTHER" id="PTHR48094:SF20">
    <property type="entry name" value="PROTEIN_NUCLEIC ACID DEGLYCASE 1"/>
    <property type="match status" value="1"/>
</dbReference>
<dbReference type="EMBL" id="JACHVQ010000001">
    <property type="protein sequence ID" value="MBB2892000.1"/>
    <property type="molecule type" value="Genomic_DNA"/>
</dbReference>
<dbReference type="InterPro" id="IPR050325">
    <property type="entry name" value="Prot/Nucl_acid_deglycase"/>
</dbReference>
<protein>
    <submittedName>
        <fullName evidence="8">Molecular chaperone Hsp31 and glyoxalase 3</fullName>
        <ecNumber evidence="8">4.2.1.130</ecNumber>
    </submittedName>
</protein>
<dbReference type="Proteomes" id="UP000559182">
    <property type="component" value="Unassembled WGS sequence"/>
</dbReference>
<accession>A0A839N2N5</accession>
<dbReference type="GO" id="GO:0019243">
    <property type="term" value="P:methylglyoxal catabolic process to D-lactate via S-lactoyl-glutathione"/>
    <property type="evidence" value="ECO:0007669"/>
    <property type="project" value="TreeGrafter"/>
</dbReference>
<keyword evidence="3" id="KW-0378">Hydrolase</keyword>
<evidence type="ECO:0000256" key="6">
    <source>
        <dbReference type="SAM" id="MobiDB-lite"/>
    </source>
</evidence>
<dbReference type="EC" id="4.2.1.130" evidence="8"/>
<keyword evidence="1" id="KW-0963">Cytoplasm</keyword>
<evidence type="ECO:0000256" key="4">
    <source>
        <dbReference type="ARBA" id="ARBA00023016"/>
    </source>
</evidence>
<evidence type="ECO:0000256" key="2">
    <source>
        <dbReference type="ARBA" id="ARBA00022763"/>
    </source>
</evidence>
<proteinExistence type="predicted"/>
<evidence type="ECO:0000256" key="3">
    <source>
        <dbReference type="ARBA" id="ARBA00022801"/>
    </source>
</evidence>
<reference evidence="8 9" key="1">
    <citation type="submission" date="2020-08" db="EMBL/GenBank/DDBJ databases">
        <title>Sequencing the genomes of 1000 actinobacteria strains.</title>
        <authorList>
            <person name="Klenk H.-P."/>
        </authorList>
    </citation>
    <scope>NUCLEOTIDE SEQUENCE [LARGE SCALE GENOMIC DNA]</scope>
    <source>
        <strain evidence="8 9">DSM 105369</strain>
    </source>
</reference>
<dbReference type="RefSeq" id="WP_183320190.1">
    <property type="nucleotide sequence ID" value="NZ_JACHVQ010000001.1"/>
</dbReference>
<gene>
    <name evidence="8" type="ORF">FHU39_001984</name>
</gene>
<dbReference type="AlphaFoldDB" id="A0A839N2N5"/>